<gene>
    <name evidence="1" type="ORF">NDI38_04805</name>
</gene>
<proteinExistence type="predicted"/>
<name>A0ABV0KHF4_9CYAN</name>
<dbReference type="RefSeq" id="WP_190450859.1">
    <property type="nucleotide sequence ID" value="NZ_JAMPLM010000002.1"/>
</dbReference>
<sequence length="58" mass="6527">MMLILQILFHFVFTGALAFTMIAFALILATAVFGAIAASTLLWEFHHRDRLSTKQESN</sequence>
<protein>
    <submittedName>
        <fullName evidence="1">Uncharacterized protein</fullName>
    </submittedName>
</protein>
<accession>A0ABV0KHF4</accession>
<organism evidence="1 2">
    <name type="scientific">Stenomitos frigidus AS-A4</name>
    <dbReference type="NCBI Taxonomy" id="2933935"/>
    <lineage>
        <taxon>Bacteria</taxon>
        <taxon>Bacillati</taxon>
        <taxon>Cyanobacteriota</taxon>
        <taxon>Cyanophyceae</taxon>
        <taxon>Leptolyngbyales</taxon>
        <taxon>Leptolyngbyaceae</taxon>
        <taxon>Stenomitos</taxon>
    </lineage>
</organism>
<evidence type="ECO:0000313" key="1">
    <source>
        <dbReference type="EMBL" id="MEP1057749.1"/>
    </source>
</evidence>
<evidence type="ECO:0000313" key="2">
    <source>
        <dbReference type="Proteomes" id="UP001476950"/>
    </source>
</evidence>
<dbReference type="EMBL" id="JAMPLM010000002">
    <property type="protein sequence ID" value="MEP1057749.1"/>
    <property type="molecule type" value="Genomic_DNA"/>
</dbReference>
<comment type="caution">
    <text evidence="1">The sequence shown here is derived from an EMBL/GenBank/DDBJ whole genome shotgun (WGS) entry which is preliminary data.</text>
</comment>
<reference evidence="1 2" key="1">
    <citation type="submission" date="2022-04" db="EMBL/GenBank/DDBJ databases">
        <title>Positive selection, recombination, and allopatry shape intraspecific diversity of widespread and dominant cyanobacteria.</title>
        <authorList>
            <person name="Wei J."/>
            <person name="Shu W."/>
            <person name="Hu C."/>
        </authorList>
    </citation>
    <scope>NUCLEOTIDE SEQUENCE [LARGE SCALE GENOMIC DNA]</scope>
    <source>
        <strain evidence="1 2">AS-A4</strain>
    </source>
</reference>
<dbReference type="Proteomes" id="UP001476950">
    <property type="component" value="Unassembled WGS sequence"/>
</dbReference>
<keyword evidence="2" id="KW-1185">Reference proteome</keyword>